<protein>
    <recommendedName>
        <fullName evidence="1">Endonuclease/exonuclease/phosphatase domain-containing protein</fullName>
    </recommendedName>
</protein>
<dbReference type="PANTHER" id="PTHR12121:SF36">
    <property type="entry name" value="ENDONUCLEASE_EXONUCLEASE_PHOSPHATASE DOMAIN-CONTAINING PROTEIN"/>
    <property type="match status" value="1"/>
</dbReference>
<dbReference type="Gene3D" id="3.60.10.10">
    <property type="entry name" value="Endonuclease/exonuclease/phosphatase"/>
    <property type="match status" value="1"/>
</dbReference>
<dbReference type="OMA" id="PFNRYGH"/>
<dbReference type="GO" id="GO:0000175">
    <property type="term" value="F:3'-5'-RNA exonuclease activity"/>
    <property type="evidence" value="ECO:0007669"/>
    <property type="project" value="TreeGrafter"/>
</dbReference>
<gene>
    <name evidence="2" type="ORF">PICST_49245</name>
</gene>
<name>A3LYP4_PICST</name>
<dbReference type="InterPro" id="IPR050410">
    <property type="entry name" value="CCR4/nocturin_mRNA_transcr"/>
</dbReference>
<keyword evidence="3" id="KW-1185">Reference proteome</keyword>
<evidence type="ECO:0000313" key="3">
    <source>
        <dbReference type="Proteomes" id="UP000002258"/>
    </source>
</evidence>
<evidence type="ECO:0000259" key="1">
    <source>
        <dbReference type="Pfam" id="PF03372"/>
    </source>
</evidence>
<dbReference type="GeneID" id="4840741"/>
<dbReference type="InParanoid" id="A3LYP4"/>
<dbReference type="PANTHER" id="PTHR12121">
    <property type="entry name" value="CARBON CATABOLITE REPRESSOR PROTEIN 4"/>
    <property type="match status" value="1"/>
</dbReference>
<dbReference type="eggNOG" id="ENOG502RPN3">
    <property type="taxonomic scope" value="Eukaryota"/>
</dbReference>
<evidence type="ECO:0000313" key="2">
    <source>
        <dbReference type="EMBL" id="ABN68208.2"/>
    </source>
</evidence>
<dbReference type="EMBL" id="CP000501">
    <property type="protein sequence ID" value="ABN68208.2"/>
    <property type="molecule type" value="Genomic_DNA"/>
</dbReference>
<accession>A3LYP4</accession>
<dbReference type="RefSeq" id="XP_001386237.2">
    <property type="nucleotide sequence ID" value="XM_001386200.1"/>
</dbReference>
<dbReference type="InterPro" id="IPR036691">
    <property type="entry name" value="Endo/exonu/phosph_ase_sf"/>
</dbReference>
<dbReference type="CDD" id="cd09083">
    <property type="entry name" value="EEP-1"/>
    <property type="match status" value="1"/>
</dbReference>
<feature type="domain" description="Endonuclease/exonuclease/phosphatase" evidence="1">
    <location>
        <begin position="43"/>
        <end position="260"/>
    </location>
</feature>
<dbReference type="HOGENOM" id="CLU_030508_0_2_1"/>
<dbReference type="AlphaFoldDB" id="A3LYP4"/>
<dbReference type="SUPFAM" id="SSF56219">
    <property type="entry name" value="DNase I-like"/>
    <property type="match status" value="1"/>
</dbReference>
<organism evidence="2 3">
    <name type="scientific">Scheffersomyces stipitis (strain ATCC 58785 / CBS 6054 / NBRC 10063 / NRRL Y-11545)</name>
    <name type="common">Yeast</name>
    <name type="synonym">Pichia stipitis</name>
    <dbReference type="NCBI Taxonomy" id="322104"/>
    <lineage>
        <taxon>Eukaryota</taxon>
        <taxon>Fungi</taxon>
        <taxon>Dikarya</taxon>
        <taxon>Ascomycota</taxon>
        <taxon>Saccharomycotina</taxon>
        <taxon>Pichiomycetes</taxon>
        <taxon>Debaryomycetaceae</taxon>
        <taxon>Scheffersomyces</taxon>
    </lineage>
</organism>
<proteinExistence type="predicted"/>
<dbReference type="KEGG" id="pic:PICST_49245"/>
<dbReference type="OrthoDB" id="276515at2759"/>
<dbReference type="Proteomes" id="UP000002258">
    <property type="component" value="Chromosome 7"/>
</dbReference>
<reference evidence="2 3" key="1">
    <citation type="journal article" date="2007" name="Nat. Biotechnol.">
        <title>Genome sequence of the lignocellulose-bioconverting and xylose-fermenting yeast Pichia stipitis.</title>
        <authorList>
            <person name="Jeffries T.W."/>
            <person name="Grigoriev I.V."/>
            <person name="Grimwood J."/>
            <person name="Laplaza J.M."/>
            <person name="Aerts A."/>
            <person name="Salamov A."/>
            <person name="Schmutz J."/>
            <person name="Lindquist E."/>
            <person name="Dehal P."/>
            <person name="Shapiro H."/>
            <person name="Jin Y.S."/>
            <person name="Passoth V."/>
            <person name="Richardson P.M."/>
        </authorList>
    </citation>
    <scope>NUCLEOTIDE SEQUENCE [LARGE SCALE GENOMIC DNA]</scope>
    <source>
        <strain evidence="3">ATCC 58785 / CBS 6054 / NBRC 10063 / NRRL Y-11545</strain>
    </source>
</reference>
<sequence length="318" mass="36212">MEDKTPPELPQNFGRISIRDATFRIYSHNVKNGGHKALVPGEEPWTKRFRKITASIHFNAQRDSIVCLQEVYKFQLNDIMKELNRYSPNEDWKYYGVGRIDGMELGEFVPIIYKESEWELVFSDSLWLNEKNTRSSLTGWDAQYPRIVSYVTMKHKGSENYINVFNTHLDHVGEKSKIGSVKLIGQTMKSINSWPSFLCGDFNTEPDDAAFKQLEESFSDVSTLSTPFNRYGHEKSSVTGFEGEVLLQGGQSIDYIFAPKYTAKMSDKPQCDSIDVNSAANKLFLRLQGFGMLHSKFGGSYMSDHRPIVADFSLSGKC</sequence>
<dbReference type="InterPro" id="IPR005135">
    <property type="entry name" value="Endo/exonuclease/phosphatase"/>
</dbReference>
<dbReference type="Pfam" id="PF03372">
    <property type="entry name" value="Exo_endo_phos"/>
    <property type="match status" value="1"/>
</dbReference>